<name>A0A3N2PM11_SODAK</name>
<evidence type="ECO:0000256" key="1">
    <source>
        <dbReference type="SAM" id="MobiDB-lite"/>
    </source>
</evidence>
<feature type="region of interest" description="Disordered" evidence="1">
    <location>
        <begin position="356"/>
        <end position="377"/>
    </location>
</feature>
<proteinExistence type="predicted"/>
<protein>
    <submittedName>
        <fullName evidence="2">Uncharacterized protein</fullName>
    </submittedName>
</protein>
<keyword evidence="3" id="KW-1185">Reference proteome</keyword>
<organism evidence="2 3">
    <name type="scientific">Sodiomyces alkalinus (strain CBS 110278 / VKM F-3762 / F11)</name>
    <name type="common">Alkaliphilic filamentous fungus</name>
    <dbReference type="NCBI Taxonomy" id="1314773"/>
    <lineage>
        <taxon>Eukaryota</taxon>
        <taxon>Fungi</taxon>
        <taxon>Dikarya</taxon>
        <taxon>Ascomycota</taxon>
        <taxon>Pezizomycotina</taxon>
        <taxon>Sordariomycetes</taxon>
        <taxon>Hypocreomycetidae</taxon>
        <taxon>Glomerellales</taxon>
        <taxon>Plectosphaerellaceae</taxon>
        <taxon>Sodiomyces</taxon>
    </lineage>
</organism>
<evidence type="ECO:0000313" key="2">
    <source>
        <dbReference type="EMBL" id="ROT35450.1"/>
    </source>
</evidence>
<feature type="region of interest" description="Disordered" evidence="1">
    <location>
        <begin position="167"/>
        <end position="275"/>
    </location>
</feature>
<feature type="region of interest" description="Disordered" evidence="1">
    <location>
        <begin position="549"/>
        <end position="590"/>
    </location>
</feature>
<feature type="region of interest" description="Disordered" evidence="1">
    <location>
        <begin position="446"/>
        <end position="466"/>
    </location>
</feature>
<sequence length="731" mass="80160">MAVVEPEPVSPVMDSPMDIDAALDTGANSCNFPEMLARDLECSSLVFAARELTAGAPSRELAYGNSQWRQPQREREHEPASLSPRFSASSVPSHPPDSPTQLPVVRLERARDIAGPSTTTTTTITATTTTTLEASNSDADVASISSGHSFSEIEPASVRQQSVITTATSITGSGRRSAASHKRDTSLSHATNASWIDLEPDADGDLETTTELKTTIPRTEPGSPRIGSRESAAKRPRSTSRDDGRARSPLRASSANAATHQSLPNPFADFSGSGPASRAWSLQVYPRPLSEDQRRRSLHCVEISLGLRPLSRNRPEAPCHHALLHGYPEEQASQLGSPIDEDLKDEIEPWFRYLDEQGGSSEGPKRHSPVKHRPLLSPTSPIDEVQQWLEASIDAAPADEYQNRRIPLPPDVIETLRVSITCFPETMLLCSSLSIETIRSYAKKMKHPADEPVRRTQTPPPSPKKWKWPAVLGQRRSVSSLKREYTTNQRYFSSELTPAAELVPAMAPSVPQPQWSRLRNIFPQGSDYLLDALFAHLVAYSYVSSLLPRQPPPGPSGPSPPRSERCSSDSSFHRPPPRESKDSSSTNDIPRKAWKMLGLEEMETTGGCGGTAPSPRASSVSPQQQQQQQHHHHHHHQEQQQRIVRKKSSFMDSMRSSRLPPPTQGPAEQASMRELQIGLARCVGKLVATLRAGLPEGDELLMLAGEYPKAGEIDPLLVRTLCEIVRCCEAA</sequence>
<dbReference type="AlphaFoldDB" id="A0A3N2PM11"/>
<dbReference type="STRING" id="1314773.A0A3N2PM11"/>
<feature type="compositionally biased region" description="Acidic residues" evidence="1">
    <location>
        <begin position="198"/>
        <end position="208"/>
    </location>
</feature>
<feature type="region of interest" description="Disordered" evidence="1">
    <location>
        <begin position="62"/>
        <end position="102"/>
    </location>
</feature>
<dbReference type="OrthoDB" id="3506470at2759"/>
<evidence type="ECO:0000313" key="3">
    <source>
        <dbReference type="Proteomes" id="UP000272025"/>
    </source>
</evidence>
<dbReference type="GeneID" id="39581166"/>
<feature type="compositionally biased region" description="Basic and acidic residues" evidence="1">
    <location>
        <begin position="227"/>
        <end position="246"/>
    </location>
</feature>
<feature type="region of interest" description="Disordered" evidence="1">
    <location>
        <begin position="603"/>
        <end position="670"/>
    </location>
</feature>
<gene>
    <name evidence="2" type="ORF">SODALDRAFT_337444</name>
</gene>
<dbReference type="RefSeq" id="XP_028463256.1">
    <property type="nucleotide sequence ID" value="XM_028612688.1"/>
</dbReference>
<feature type="compositionally biased region" description="Pro residues" evidence="1">
    <location>
        <begin position="549"/>
        <end position="561"/>
    </location>
</feature>
<reference evidence="2 3" key="1">
    <citation type="journal article" date="2018" name="Mol. Ecol.">
        <title>The obligate alkalophilic soda-lake fungus Sodiomyces alkalinus has shifted to a protein diet.</title>
        <authorList>
            <person name="Grum-Grzhimaylo A.A."/>
            <person name="Falkoski D.L."/>
            <person name="van den Heuvel J."/>
            <person name="Valero-Jimenez C.A."/>
            <person name="Min B."/>
            <person name="Choi I.G."/>
            <person name="Lipzen A."/>
            <person name="Daum C.G."/>
            <person name="Aanen D.K."/>
            <person name="Tsang A."/>
            <person name="Henrissat B."/>
            <person name="Bilanenko E.N."/>
            <person name="de Vries R.P."/>
            <person name="van Kan J.A.L."/>
            <person name="Grigoriev I.V."/>
            <person name="Debets A.J.M."/>
        </authorList>
    </citation>
    <scope>NUCLEOTIDE SEQUENCE [LARGE SCALE GENOMIC DNA]</scope>
    <source>
        <strain evidence="2 3">F11</strain>
    </source>
</reference>
<feature type="compositionally biased region" description="Polar residues" evidence="1">
    <location>
        <begin position="251"/>
        <end position="264"/>
    </location>
</feature>
<dbReference type="EMBL" id="ML119061">
    <property type="protein sequence ID" value="ROT35450.1"/>
    <property type="molecule type" value="Genomic_DNA"/>
</dbReference>
<dbReference type="Proteomes" id="UP000272025">
    <property type="component" value="Unassembled WGS sequence"/>
</dbReference>
<accession>A0A3N2PM11</accession>